<sequence length="587" mass="64693">MTYLLAKTFLGKLAKDRRKPLISRYWRQWVIFLSFGMSTGIISSGVCFGQSQTPSTHSYSVHALKHPIRIEKKQKTEKKDGNYLLGQNNGLISRAKAGDLKEAWGNNPSGRYLANLMQHVDTPLASRWAEITLRRALLLKASAPRDISPENWIAARADLLLQLGEADAARALVQQSGLPPENALLGTTARAVLATADPAGLCPLLPYLANTELKDANETLVRALCAGLGGNDAVSNWLFSRANYKGDQTDRKLAQKVALVGSHDNHTIHVNRSEVGHLSFWRFGMATAAGLLLPDYLYGGTNPAYWAFLARSTMIPARSRVTAVRKAAVMGVFSNAALVDFYSGLSANDSEHDNNDTVITNDIPDLKQAYINRDENARIKAVETLIQNGDEVDDHYAGMILTARAASYITPDQRYRDNAPDLLGAMLSAGFDLAAARWATVVKSMDEDKSDTAWVLLALGTAENVTDLSRNRIRHFVEKASQSDPWRARMAIAALAGLERVDQEESRWLQNHYDASFYDENAWVKALDKAAWAKAPATVALLVAIGMQNRSWRSVAPSTFYHMLKAMKKVGLESEARMMAAEVMSRT</sequence>
<name>A0A542W0I2_ZYMMB</name>
<organism evidence="1 2">
    <name type="scientific">Zymomonas mobilis</name>
    <dbReference type="NCBI Taxonomy" id="542"/>
    <lineage>
        <taxon>Bacteria</taxon>
        <taxon>Pseudomonadati</taxon>
        <taxon>Pseudomonadota</taxon>
        <taxon>Alphaproteobacteria</taxon>
        <taxon>Sphingomonadales</taxon>
        <taxon>Zymomonadaceae</taxon>
        <taxon>Zymomonas</taxon>
    </lineage>
</organism>
<protein>
    <submittedName>
        <fullName evidence="1">Uncharacterized protein</fullName>
    </submittedName>
</protein>
<accession>A0A542W0I2</accession>
<reference evidence="1 2" key="1">
    <citation type="submission" date="2019-06" db="EMBL/GenBank/DDBJ databases">
        <title>Genome sequencing of Zymomonas mobilis strains for genetic engineering and biofuel applications.</title>
        <authorList>
            <person name="Teravest M."/>
        </authorList>
    </citation>
    <scope>NUCLEOTIDE SEQUENCE [LARGE SCALE GENOMIC DNA]</scope>
    <source>
        <strain evidence="1 2">AN0101</strain>
    </source>
</reference>
<dbReference type="Proteomes" id="UP000316887">
    <property type="component" value="Unassembled WGS sequence"/>
</dbReference>
<dbReference type="RefSeq" id="WP_260432072.1">
    <property type="nucleotide sequence ID" value="NZ_VFOF01000001.1"/>
</dbReference>
<gene>
    <name evidence="1" type="ORF">FBY58_0627</name>
</gene>
<evidence type="ECO:0000313" key="2">
    <source>
        <dbReference type="Proteomes" id="UP000316887"/>
    </source>
</evidence>
<dbReference type="EMBL" id="VFOF01000001">
    <property type="protein sequence ID" value="TQL17067.1"/>
    <property type="molecule type" value="Genomic_DNA"/>
</dbReference>
<proteinExistence type="predicted"/>
<dbReference type="AlphaFoldDB" id="A0A542W0I2"/>
<evidence type="ECO:0000313" key="1">
    <source>
        <dbReference type="EMBL" id="TQL17067.1"/>
    </source>
</evidence>
<comment type="caution">
    <text evidence="1">The sequence shown here is derived from an EMBL/GenBank/DDBJ whole genome shotgun (WGS) entry which is preliminary data.</text>
</comment>